<dbReference type="PANTHER" id="PTHR34344:SF1">
    <property type="entry name" value="BUBLIN COILED-COIL PROTEIN"/>
    <property type="match status" value="1"/>
</dbReference>
<evidence type="ECO:0000313" key="2">
    <source>
        <dbReference type="Proteomes" id="UP000829291"/>
    </source>
</evidence>
<dbReference type="AlphaFoldDB" id="A0A6J0BGH9"/>
<feature type="compositionally biased region" description="Basic and acidic residues" evidence="1">
    <location>
        <begin position="76"/>
        <end position="85"/>
    </location>
</feature>
<dbReference type="RefSeq" id="XP_015513551.1">
    <property type="nucleotide sequence ID" value="XM_015658065.1"/>
</dbReference>
<dbReference type="InterPro" id="IPR005374">
    <property type="entry name" value="BBLN_eukaryota"/>
</dbReference>
<feature type="region of interest" description="Disordered" evidence="1">
    <location>
        <begin position="1"/>
        <end position="37"/>
    </location>
</feature>
<proteinExistence type="predicted"/>
<feature type="region of interest" description="Disordered" evidence="1">
    <location>
        <begin position="76"/>
        <end position="96"/>
    </location>
</feature>
<dbReference type="Pfam" id="PF03670">
    <property type="entry name" value="UPF0184"/>
    <property type="match status" value="1"/>
</dbReference>
<dbReference type="PANTHER" id="PTHR34344">
    <property type="entry name" value="UPF0184 PROTEIN C9ORF16"/>
    <property type="match status" value="1"/>
</dbReference>
<sequence length="96" mass="10918">MADIIMGEDAVEPQENKENEENEADAGSGDDNINEEEFEAINAQLDQLNSALDSLERKNDDIHAELVELLKSNREAREQFQESQKEQLQSFEKPNP</sequence>
<keyword evidence="2" id="KW-1185">Reference proteome</keyword>
<reference evidence="3 4" key="1">
    <citation type="submission" date="2025-04" db="UniProtKB">
        <authorList>
            <consortium name="RefSeq"/>
        </authorList>
    </citation>
    <scope>IDENTIFICATION</scope>
    <source>
        <tissue evidence="3 4">Whole body</tissue>
    </source>
</reference>
<dbReference type="KEGG" id="nlo:107219729"/>
<feature type="compositionally biased region" description="Polar residues" evidence="1">
    <location>
        <begin position="86"/>
        <end position="96"/>
    </location>
</feature>
<protein>
    <submittedName>
        <fullName evidence="3 4">UPF0184 protein C9orf16</fullName>
    </submittedName>
</protein>
<dbReference type="OrthoDB" id="10050612at2759"/>
<evidence type="ECO:0000313" key="3">
    <source>
        <dbReference type="RefSeq" id="XP_015513543.1"/>
    </source>
</evidence>
<dbReference type="RefSeq" id="XP_015513543.1">
    <property type="nucleotide sequence ID" value="XM_015658057.1"/>
</dbReference>
<organism evidence="2 4">
    <name type="scientific">Neodiprion lecontei</name>
    <name type="common">Redheaded pine sawfly</name>
    <dbReference type="NCBI Taxonomy" id="441921"/>
    <lineage>
        <taxon>Eukaryota</taxon>
        <taxon>Metazoa</taxon>
        <taxon>Ecdysozoa</taxon>
        <taxon>Arthropoda</taxon>
        <taxon>Hexapoda</taxon>
        <taxon>Insecta</taxon>
        <taxon>Pterygota</taxon>
        <taxon>Neoptera</taxon>
        <taxon>Endopterygota</taxon>
        <taxon>Hymenoptera</taxon>
        <taxon>Tenthredinoidea</taxon>
        <taxon>Diprionidae</taxon>
        <taxon>Diprioninae</taxon>
        <taxon>Neodiprion</taxon>
    </lineage>
</organism>
<accession>A0A6J0BGH9</accession>
<dbReference type="GeneID" id="107219729"/>
<gene>
    <name evidence="3 4" type="primary">LOC107219729</name>
</gene>
<dbReference type="Proteomes" id="UP000829291">
    <property type="component" value="Chromosome 2"/>
</dbReference>
<name>A0A6J0BGH9_NEOLC</name>
<evidence type="ECO:0000256" key="1">
    <source>
        <dbReference type="SAM" id="MobiDB-lite"/>
    </source>
</evidence>
<evidence type="ECO:0000313" key="4">
    <source>
        <dbReference type="RefSeq" id="XP_015513551.1"/>
    </source>
</evidence>